<evidence type="ECO:0000313" key="2">
    <source>
        <dbReference type="EMBL" id="QBR83486.1"/>
    </source>
</evidence>
<name>A0AAX1EEF0_9GAMM</name>
<feature type="transmembrane region" description="Helical" evidence="1">
    <location>
        <begin position="252"/>
        <end position="273"/>
    </location>
</feature>
<keyword evidence="1" id="KW-0812">Transmembrane</keyword>
<feature type="transmembrane region" description="Helical" evidence="1">
    <location>
        <begin position="327"/>
        <end position="346"/>
    </location>
</feature>
<evidence type="ECO:0000313" key="3">
    <source>
        <dbReference type="Proteomes" id="UP000295517"/>
    </source>
</evidence>
<keyword evidence="1" id="KW-0472">Membrane</keyword>
<feature type="transmembrane region" description="Helical" evidence="1">
    <location>
        <begin position="219"/>
        <end position="240"/>
    </location>
</feature>
<evidence type="ECO:0008006" key="4">
    <source>
        <dbReference type="Google" id="ProtNLM"/>
    </source>
</evidence>
<dbReference type="AlphaFoldDB" id="A0AAX1EEF0"/>
<keyword evidence="1" id="KW-1133">Transmembrane helix</keyword>
<dbReference type="RefSeq" id="WP_135059871.1">
    <property type="nucleotide sequence ID" value="NZ_CP038254.1"/>
</dbReference>
<gene>
    <name evidence="2" type="ORF">E3983_03360</name>
</gene>
<accession>A0AAX1EEF0</accession>
<dbReference type="Proteomes" id="UP000295517">
    <property type="component" value="Chromosome"/>
</dbReference>
<feature type="transmembrane region" description="Helical" evidence="1">
    <location>
        <begin position="285"/>
        <end position="307"/>
    </location>
</feature>
<dbReference type="EMBL" id="CP038254">
    <property type="protein sequence ID" value="QBR83486.1"/>
    <property type="molecule type" value="Genomic_DNA"/>
</dbReference>
<proteinExistence type="predicted"/>
<protein>
    <recommendedName>
        <fullName evidence="4">Neurotransmitter-gated ion-channel ligand-binding domain-containing protein</fullName>
    </recommendedName>
</protein>
<organism evidence="2 3">
    <name type="scientific">Legionella israelensis</name>
    <dbReference type="NCBI Taxonomy" id="454"/>
    <lineage>
        <taxon>Bacteria</taxon>
        <taxon>Pseudomonadati</taxon>
        <taxon>Pseudomonadota</taxon>
        <taxon>Gammaproteobacteria</taxon>
        <taxon>Legionellales</taxon>
        <taxon>Legionellaceae</taxon>
        <taxon>Legionella</taxon>
    </lineage>
</organism>
<sequence length="362" mass="42061">MINNRYTASLNQVSNYKELNEKIAAYRKEYLKNTSLEMIIIPTGIFVQSFEFMTSNTVQISGYVWQKIAKKDLAQGVLPGVIFPEAKSVALMEQAYEVDFDKYKLMAWRFSGATLLQNFNYSKYPFDVQDIWIRMWPKDFTKDVLLVPDFSSYKRTKSDSIFGLEKDIVKHGFEFKETYFDMPVLHYDTTFGFPPSLEENNFLELYFNIIIKRHLINSFLIHLSPIVVVWFILFAITMIITDKPQMASRVGLSTTQLFIALGGTVFSLILMHAGLRREYSEQPVLYLEYFYLITYVIIILVSYNAYIVTTQKSLPKMLKNNLLAKTLFWPVILVFIIVLTILKFFISEDYVGVSSHVMTPVS</sequence>
<reference evidence="2 3" key="1">
    <citation type="submission" date="2019-03" db="EMBL/GenBank/DDBJ databases">
        <title>Diverse conjugative elements silence natural transformation in Legionella species.</title>
        <authorList>
            <person name="Durieux I."/>
            <person name="Ginevra C."/>
            <person name="Attaiech L."/>
            <person name="Picq K."/>
            <person name="Juan P.A."/>
            <person name="Jarraud S."/>
            <person name="Charpentier X."/>
        </authorList>
    </citation>
    <scope>NUCLEOTIDE SEQUENCE [LARGE SCALE GENOMIC DNA]</scope>
    <source>
        <strain evidence="2 3">HL-0427-4011</strain>
    </source>
</reference>
<evidence type="ECO:0000256" key="1">
    <source>
        <dbReference type="SAM" id="Phobius"/>
    </source>
</evidence>